<dbReference type="FunFam" id="1.10.10.10:FF:000322">
    <property type="entry name" value="Probable disease resistance protein At1g63360"/>
    <property type="match status" value="1"/>
</dbReference>
<dbReference type="CDD" id="cd14798">
    <property type="entry name" value="RX-CC_like"/>
    <property type="match status" value="1"/>
</dbReference>
<evidence type="ECO:0000259" key="8">
    <source>
        <dbReference type="Pfam" id="PF23559"/>
    </source>
</evidence>
<dbReference type="Gene3D" id="3.80.10.10">
    <property type="entry name" value="Ribonuclease Inhibitor"/>
    <property type="match status" value="1"/>
</dbReference>
<dbReference type="Pfam" id="PF23598">
    <property type="entry name" value="LRR_14"/>
    <property type="match status" value="1"/>
</dbReference>
<sequence>MAEAVLKIVVQKLADAVTKEVSLLFGFRDRMELLQHELGWIQAFLKDAESKRSSDERVRKWVDDVRDVAFRIEDLVDQIIAEAEHHPGKVNAFNRVLIKHVKLRFMHRISSEMDRIETRIREIKECREKYGLNELGEGHTVPVSRPIKEYILPDMNDPDVVGLQRDTENIVKLLLDPDTTRRCVVSIVGQGGLGKTTLARKAYNRDEVKRWFEFQVWLSVSHQFKLIDLLKIILEKIRPLKEDEKEHLQKDDLASRQRNEEYLIGELHSSLVNRKYLIIMDDVWTEDLWIQVKGALPDVGNGSRVLITTRSSDVARRADPACDPYNLRYLSEEESQELLLRKAFPSEHSKAHFHDLSDLPKKFASKCGGLPLALVVVGGLLSRQPPTYNSWHKIFQKFSWHADDGEKCMMILGISYEHMPAVLKPCFMYFASFPEDYTIKAKSLIRIWIAEGLIPEVDNRMMEETAEDYLEDLIQRSLIQVSMRFSSGSVKYCHIHDLLRELAIEKAKEISFLKIISNQGACYGSSAIRRAALHCNSLDIIEYTGPNLRSLLYFGDMPNITSFELLKVVSEMTSKEIIRPIKGDIFKKMAQLRYLGICSCYSFFGADAELWKSISRLRNLQTLEVPNVHRFTCDHMPIPDCIWDIKTLRHAIVPEHSVGPPATADLPNLQTLKTVRVRASWLTDGWPKLPNIRVLRLSVFPLEYGESFGTFLRGLHHLASLYVNVHHVGSSSYDMLDMSAFPSYDCMQSLRVDGHWSWNKELDICLFPIHLTKLALSFSNIQEDPMPVLEKLGSLRILKFDSAYLGRQFSCSAAGFPCLEYLELYCLEMLEEWQVKEGGMQMLKKITISCCYKLRVIPELQHMNNLKELSLIHTQAYLQNRLQGGEEYKIKHIPSIKIT</sequence>
<keyword evidence="4" id="KW-0547">Nucleotide-binding</keyword>
<dbReference type="InterPro" id="IPR041118">
    <property type="entry name" value="Rx_N"/>
</dbReference>
<evidence type="ECO:0000259" key="7">
    <source>
        <dbReference type="Pfam" id="PF18052"/>
    </source>
</evidence>
<dbReference type="Gene3D" id="1.10.8.430">
    <property type="entry name" value="Helical domain of apoptotic protease-activating factors"/>
    <property type="match status" value="1"/>
</dbReference>
<feature type="domain" description="Disease resistance protein winged helix" evidence="8">
    <location>
        <begin position="433"/>
        <end position="503"/>
    </location>
</feature>
<reference evidence="10" key="1">
    <citation type="journal article" date="2022" name="Cell">
        <title>Repeat-based holocentromeres influence genome architecture and karyotype evolution.</title>
        <authorList>
            <person name="Hofstatter P.G."/>
            <person name="Thangavel G."/>
            <person name="Lux T."/>
            <person name="Neumann P."/>
            <person name="Vondrak T."/>
            <person name="Novak P."/>
            <person name="Zhang M."/>
            <person name="Costa L."/>
            <person name="Castellani M."/>
            <person name="Scott A."/>
            <person name="Toegelov H."/>
            <person name="Fuchs J."/>
            <person name="Mata-Sucre Y."/>
            <person name="Dias Y."/>
            <person name="Vanzela A.L.L."/>
            <person name="Huettel B."/>
            <person name="Almeida C.C.S."/>
            <person name="Simkova H."/>
            <person name="Souza G."/>
            <person name="Pedrosa-Harand A."/>
            <person name="Macas J."/>
            <person name="Mayer K.F.X."/>
            <person name="Houben A."/>
            <person name="Marques A."/>
        </authorList>
    </citation>
    <scope>NUCLEOTIDE SEQUENCE</scope>
    <source>
        <strain evidence="10">RhyBre1mFocal</strain>
    </source>
</reference>
<dbReference type="InterPro" id="IPR055414">
    <property type="entry name" value="LRR_R13L4/SHOC2-like"/>
</dbReference>
<dbReference type="Proteomes" id="UP001151287">
    <property type="component" value="Unassembled WGS sequence"/>
</dbReference>
<dbReference type="Pfam" id="PF00931">
    <property type="entry name" value="NB-ARC"/>
    <property type="match status" value="1"/>
</dbReference>
<evidence type="ECO:0000256" key="5">
    <source>
        <dbReference type="ARBA" id="ARBA00022821"/>
    </source>
</evidence>
<dbReference type="InterPro" id="IPR038005">
    <property type="entry name" value="RX-like_CC"/>
</dbReference>
<dbReference type="InterPro" id="IPR027417">
    <property type="entry name" value="P-loop_NTPase"/>
</dbReference>
<dbReference type="PANTHER" id="PTHR23155:SF1193">
    <property type="entry name" value="DISEASE RESISTANCE PROTEIN RPP13-RELATED"/>
    <property type="match status" value="1"/>
</dbReference>
<evidence type="ECO:0000259" key="6">
    <source>
        <dbReference type="Pfam" id="PF00931"/>
    </source>
</evidence>
<proteinExistence type="inferred from homology"/>
<dbReference type="InterPro" id="IPR042197">
    <property type="entry name" value="Apaf_helical"/>
</dbReference>
<dbReference type="GO" id="GO:0009626">
    <property type="term" value="P:plant-type hypersensitive response"/>
    <property type="evidence" value="ECO:0007669"/>
    <property type="project" value="UniProtKB-ARBA"/>
</dbReference>
<evidence type="ECO:0000313" key="11">
    <source>
        <dbReference type="Proteomes" id="UP001151287"/>
    </source>
</evidence>
<comment type="caution">
    <text evidence="10">The sequence shown here is derived from an EMBL/GenBank/DDBJ whole genome shotgun (WGS) entry which is preliminary data.</text>
</comment>
<dbReference type="InterPro" id="IPR036388">
    <property type="entry name" value="WH-like_DNA-bd_sf"/>
</dbReference>
<accession>A0A9Q0CUN8</accession>
<feature type="domain" description="Disease resistance N-terminal" evidence="7">
    <location>
        <begin position="5"/>
        <end position="89"/>
    </location>
</feature>
<dbReference type="GO" id="GO:0043531">
    <property type="term" value="F:ADP binding"/>
    <property type="evidence" value="ECO:0007669"/>
    <property type="project" value="InterPro"/>
</dbReference>
<dbReference type="InterPro" id="IPR044974">
    <property type="entry name" value="Disease_R_plants"/>
</dbReference>
<evidence type="ECO:0000256" key="2">
    <source>
        <dbReference type="ARBA" id="ARBA00022614"/>
    </source>
</evidence>
<evidence type="ECO:0000256" key="1">
    <source>
        <dbReference type="ARBA" id="ARBA00008894"/>
    </source>
</evidence>
<dbReference type="GO" id="GO:0002758">
    <property type="term" value="P:innate immune response-activating signaling pathway"/>
    <property type="evidence" value="ECO:0007669"/>
    <property type="project" value="UniProtKB-ARBA"/>
</dbReference>
<dbReference type="AlphaFoldDB" id="A0A9Q0CUN8"/>
<name>A0A9Q0CUN8_9POAL</name>
<dbReference type="GO" id="GO:0042742">
    <property type="term" value="P:defense response to bacterium"/>
    <property type="evidence" value="ECO:0007669"/>
    <property type="project" value="UniProtKB-ARBA"/>
</dbReference>
<dbReference type="SUPFAM" id="SSF52540">
    <property type="entry name" value="P-loop containing nucleoside triphosphate hydrolases"/>
    <property type="match status" value="1"/>
</dbReference>
<dbReference type="FunFam" id="3.40.50.300:FF:001091">
    <property type="entry name" value="Probable disease resistance protein At1g61300"/>
    <property type="match status" value="1"/>
</dbReference>
<dbReference type="Pfam" id="PF23559">
    <property type="entry name" value="WHD_DRP"/>
    <property type="match status" value="1"/>
</dbReference>
<evidence type="ECO:0000313" key="10">
    <source>
        <dbReference type="EMBL" id="KAJ1700465.1"/>
    </source>
</evidence>
<dbReference type="SUPFAM" id="SSF52058">
    <property type="entry name" value="L domain-like"/>
    <property type="match status" value="1"/>
</dbReference>
<dbReference type="PANTHER" id="PTHR23155">
    <property type="entry name" value="DISEASE RESISTANCE PROTEIN RP"/>
    <property type="match status" value="1"/>
</dbReference>
<dbReference type="Pfam" id="PF18052">
    <property type="entry name" value="Rx_N"/>
    <property type="match status" value="1"/>
</dbReference>
<evidence type="ECO:0000259" key="9">
    <source>
        <dbReference type="Pfam" id="PF23598"/>
    </source>
</evidence>
<evidence type="ECO:0008006" key="12">
    <source>
        <dbReference type="Google" id="ProtNLM"/>
    </source>
</evidence>
<dbReference type="Gene3D" id="1.20.5.4130">
    <property type="match status" value="1"/>
</dbReference>
<gene>
    <name evidence="10" type="ORF">LUZ63_000244</name>
</gene>
<keyword evidence="11" id="KW-1185">Reference proteome</keyword>
<keyword evidence="2" id="KW-0433">Leucine-rich repeat</keyword>
<dbReference type="OrthoDB" id="600370at2759"/>
<evidence type="ECO:0000256" key="4">
    <source>
        <dbReference type="ARBA" id="ARBA00022741"/>
    </source>
</evidence>
<dbReference type="InterPro" id="IPR002182">
    <property type="entry name" value="NB-ARC"/>
</dbReference>
<dbReference type="InterPro" id="IPR058922">
    <property type="entry name" value="WHD_DRP"/>
</dbReference>
<dbReference type="EMBL" id="JAMQYH010000001">
    <property type="protein sequence ID" value="KAJ1700465.1"/>
    <property type="molecule type" value="Genomic_DNA"/>
</dbReference>
<evidence type="ECO:0000256" key="3">
    <source>
        <dbReference type="ARBA" id="ARBA00022737"/>
    </source>
</evidence>
<dbReference type="Gene3D" id="1.10.10.10">
    <property type="entry name" value="Winged helix-like DNA-binding domain superfamily/Winged helix DNA-binding domain"/>
    <property type="match status" value="1"/>
</dbReference>
<feature type="domain" description="Disease resistance R13L4/SHOC-2-like LRR" evidence="9">
    <location>
        <begin position="555"/>
        <end position="874"/>
    </location>
</feature>
<dbReference type="Gene3D" id="3.40.50.300">
    <property type="entry name" value="P-loop containing nucleotide triphosphate hydrolases"/>
    <property type="match status" value="1"/>
</dbReference>
<comment type="similarity">
    <text evidence="1">Belongs to the disease resistance NB-LRR family.</text>
</comment>
<protein>
    <recommendedName>
        <fullName evidence="12">Disease resistance protein</fullName>
    </recommendedName>
</protein>
<dbReference type="InterPro" id="IPR032675">
    <property type="entry name" value="LRR_dom_sf"/>
</dbReference>
<keyword evidence="3" id="KW-0677">Repeat</keyword>
<keyword evidence="5" id="KW-0611">Plant defense</keyword>
<dbReference type="PRINTS" id="PR00364">
    <property type="entry name" value="DISEASERSIST"/>
</dbReference>
<organism evidence="10 11">
    <name type="scientific">Rhynchospora breviuscula</name>
    <dbReference type="NCBI Taxonomy" id="2022672"/>
    <lineage>
        <taxon>Eukaryota</taxon>
        <taxon>Viridiplantae</taxon>
        <taxon>Streptophyta</taxon>
        <taxon>Embryophyta</taxon>
        <taxon>Tracheophyta</taxon>
        <taxon>Spermatophyta</taxon>
        <taxon>Magnoliopsida</taxon>
        <taxon>Liliopsida</taxon>
        <taxon>Poales</taxon>
        <taxon>Cyperaceae</taxon>
        <taxon>Cyperoideae</taxon>
        <taxon>Rhynchosporeae</taxon>
        <taxon>Rhynchospora</taxon>
    </lineage>
</organism>
<feature type="domain" description="NB-ARC" evidence="6">
    <location>
        <begin position="166"/>
        <end position="347"/>
    </location>
</feature>